<accession>A0A166DBM5</accession>
<evidence type="ECO:0000313" key="1">
    <source>
        <dbReference type="EMBL" id="KZP14533.1"/>
    </source>
</evidence>
<dbReference type="EMBL" id="KV417616">
    <property type="protein sequence ID" value="KZP14533.1"/>
    <property type="molecule type" value="Genomic_DNA"/>
</dbReference>
<feature type="non-terminal residue" evidence="1">
    <location>
        <position position="1"/>
    </location>
</feature>
<sequence length="72" mass="7245">MVPDADRGMVAVLLGGALVALDTRDDSVALAAAGARGFVKGGGPTPSLDTEFVRVRISRRGLAVPIAGSLRG</sequence>
<protein>
    <submittedName>
        <fullName evidence="1">Uncharacterized protein</fullName>
    </submittedName>
</protein>
<reference evidence="1 2" key="1">
    <citation type="journal article" date="2016" name="Mol. Biol. Evol.">
        <title>Comparative Genomics of Early-Diverging Mushroom-Forming Fungi Provides Insights into the Origins of Lignocellulose Decay Capabilities.</title>
        <authorList>
            <person name="Nagy L.G."/>
            <person name="Riley R."/>
            <person name="Tritt A."/>
            <person name="Adam C."/>
            <person name="Daum C."/>
            <person name="Floudas D."/>
            <person name="Sun H."/>
            <person name="Yadav J.S."/>
            <person name="Pangilinan J."/>
            <person name="Larsson K.H."/>
            <person name="Matsuura K."/>
            <person name="Barry K."/>
            <person name="Labutti K."/>
            <person name="Kuo R."/>
            <person name="Ohm R.A."/>
            <person name="Bhattacharya S.S."/>
            <person name="Shirouzu T."/>
            <person name="Yoshinaga Y."/>
            <person name="Martin F.M."/>
            <person name="Grigoriev I.V."/>
            <person name="Hibbett D.S."/>
        </authorList>
    </citation>
    <scope>NUCLEOTIDE SEQUENCE [LARGE SCALE GENOMIC DNA]</scope>
    <source>
        <strain evidence="1 2">CBS 109695</strain>
    </source>
</reference>
<organism evidence="1 2">
    <name type="scientific">Athelia psychrophila</name>
    <dbReference type="NCBI Taxonomy" id="1759441"/>
    <lineage>
        <taxon>Eukaryota</taxon>
        <taxon>Fungi</taxon>
        <taxon>Dikarya</taxon>
        <taxon>Basidiomycota</taxon>
        <taxon>Agaricomycotina</taxon>
        <taxon>Agaricomycetes</taxon>
        <taxon>Agaricomycetidae</taxon>
        <taxon>Atheliales</taxon>
        <taxon>Atheliaceae</taxon>
        <taxon>Athelia</taxon>
    </lineage>
</organism>
<dbReference type="Proteomes" id="UP000076532">
    <property type="component" value="Unassembled WGS sequence"/>
</dbReference>
<evidence type="ECO:0000313" key="2">
    <source>
        <dbReference type="Proteomes" id="UP000076532"/>
    </source>
</evidence>
<keyword evidence="2" id="KW-1185">Reference proteome</keyword>
<dbReference type="AlphaFoldDB" id="A0A166DBM5"/>
<name>A0A166DBM5_9AGAM</name>
<gene>
    <name evidence="1" type="ORF">FIBSPDRAFT_868204</name>
</gene>
<proteinExistence type="predicted"/>